<proteinExistence type="predicted"/>
<gene>
    <name evidence="1" type="ORF">CPELLU_LOCUS4801</name>
</gene>
<comment type="caution">
    <text evidence="1">The sequence shown here is derived from an EMBL/GenBank/DDBJ whole genome shotgun (WGS) entry which is preliminary data.</text>
</comment>
<protein>
    <submittedName>
        <fullName evidence="1">20103_t:CDS:1</fullName>
    </submittedName>
</protein>
<dbReference type="Proteomes" id="UP000789759">
    <property type="component" value="Unassembled WGS sequence"/>
</dbReference>
<evidence type="ECO:0000313" key="2">
    <source>
        <dbReference type="Proteomes" id="UP000789759"/>
    </source>
</evidence>
<dbReference type="AlphaFoldDB" id="A0A9N9B3E8"/>
<evidence type="ECO:0000313" key="1">
    <source>
        <dbReference type="EMBL" id="CAG8552060.1"/>
    </source>
</evidence>
<accession>A0A9N9B3E8</accession>
<reference evidence="1" key="1">
    <citation type="submission" date="2021-06" db="EMBL/GenBank/DDBJ databases">
        <authorList>
            <person name="Kallberg Y."/>
            <person name="Tangrot J."/>
            <person name="Rosling A."/>
        </authorList>
    </citation>
    <scope>NUCLEOTIDE SEQUENCE</scope>
    <source>
        <strain evidence="1">FL966</strain>
    </source>
</reference>
<sequence length="75" mass="8820">MKSVEKCKHHLKCQYEITKQKKELDANQNLEDNENKPKDNIVTRTFVPILLLFYNENITINNILNCIQTENSSLI</sequence>
<dbReference type="EMBL" id="CAJVQA010002586">
    <property type="protein sequence ID" value="CAG8552060.1"/>
    <property type="molecule type" value="Genomic_DNA"/>
</dbReference>
<name>A0A9N9B3E8_9GLOM</name>
<organism evidence="1 2">
    <name type="scientific">Cetraspora pellucida</name>
    <dbReference type="NCBI Taxonomy" id="1433469"/>
    <lineage>
        <taxon>Eukaryota</taxon>
        <taxon>Fungi</taxon>
        <taxon>Fungi incertae sedis</taxon>
        <taxon>Mucoromycota</taxon>
        <taxon>Glomeromycotina</taxon>
        <taxon>Glomeromycetes</taxon>
        <taxon>Diversisporales</taxon>
        <taxon>Gigasporaceae</taxon>
        <taxon>Cetraspora</taxon>
    </lineage>
</organism>
<keyword evidence="2" id="KW-1185">Reference proteome</keyword>